<protein>
    <submittedName>
        <fullName evidence="1">Uncharacterized protein</fullName>
    </submittedName>
</protein>
<accession>A0A9W9XFN0</accession>
<reference evidence="1" key="1">
    <citation type="submission" date="2022-12" db="EMBL/GenBank/DDBJ databases">
        <authorList>
            <person name="Petersen C."/>
        </authorList>
    </citation>
    <scope>NUCLEOTIDE SEQUENCE</scope>
    <source>
        <strain evidence="1">IBT 30728</strain>
    </source>
</reference>
<name>A0A9W9XFN0_9EURO</name>
<keyword evidence="2" id="KW-1185">Reference proteome</keyword>
<dbReference type="Proteomes" id="UP001148312">
    <property type="component" value="Unassembled WGS sequence"/>
</dbReference>
<dbReference type="AlphaFoldDB" id="A0A9W9XFN0"/>
<evidence type="ECO:0000313" key="2">
    <source>
        <dbReference type="Proteomes" id="UP001148312"/>
    </source>
</evidence>
<dbReference type="EMBL" id="JAPWDQ010000003">
    <property type="protein sequence ID" value="KAJ5491266.1"/>
    <property type="molecule type" value="Genomic_DNA"/>
</dbReference>
<comment type="caution">
    <text evidence="1">The sequence shown here is derived from an EMBL/GenBank/DDBJ whole genome shotgun (WGS) entry which is preliminary data.</text>
</comment>
<reference evidence="1" key="2">
    <citation type="journal article" date="2023" name="IMA Fungus">
        <title>Comparative genomic study of the Penicillium genus elucidates a diverse pangenome and 15 lateral gene transfer events.</title>
        <authorList>
            <person name="Petersen C."/>
            <person name="Sorensen T."/>
            <person name="Nielsen M.R."/>
            <person name="Sondergaard T.E."/>
            <person name="Sorensen J.L."/>
            <person name="Fitzpatrick D.A."/>
            <person name="Frisvad J.C."/>
            <person name="Nielsen K.L."/>
        </authorList>
    </citation>
    <scope>NUCLEOTIDE SEQUENCE</scope>
    <source>
        <strain evidence="1">IBT 30728</strain>
    </source>
</reference>
<organism evidence="1 2">
    <name type="scientific">Penicillium diatomitis</name>
    <dbReference type="NCBI Taxonomy" id="2819901"/>
    <lineage>
        <taxon>Eukaryota</taxon>
        <taxon>Fungi</taxon>
        <taxon>Dikarya</taxon>
        <taxon>Ascomycota</taxon>
        <taxon>Pezizomycotina</taxon>
        <taxon>Eurotiomycetes</taxon>
        <taxon>Eurotiomycetidae</taxon>
        <taxon>Eurotiales</taxon>
        <taxon>Aspergillaceae</taxon>
        <taxon>Penicillium</taxon>
    </lineage>
</organism>
<proteinExistence type="predicted"/>
<sequence>MALNCTRLLTQWIGIGLTLDFVVHDTVGTFQLAFKPITLVCQSKKLVQLSLPASAYGPLPQDGHGRDKNYPRLEDLQDLGKGVSLAP</sequence>
<evidence type="ECO:0000313" key="1">
    <source>
        <dbReference type="EMBL" id="KAJ5491266.1"/>
    </source>
</evidence>
<gene>
    <name evidence="1" type="ORF">N7539_002833</name>
</gene>
<dbReference type="RefSeq" id="XP_056792395.1">
    <property type="nucleotide sequence ID" value="XM_056932436.1"/>
</dbReference>
<dbReference type="GeneID" id="81622685"/>